<dbReference type="Gene3D" id="1.25.40.10">
    <property type="entry name" value="Tetratricopeptide repeat domain"/>
    <property type="match status" value="1"/>
</dbReference>
<protein>
    <submittedName>
        <fullName evidence="1">Transcriptional regulator with XRE-family HTH domain</fullName>
    </submittedName>
</protein>
<dbReference type="InterPro" id="IPR001387">
    <property type="entry name" value="Cro/C1-type_HTH"/>
</dbReference>
<dbReference type="RefSeq" id="WP_184293646.1">
    <property type="nucleotide sequence ID" value="NZ_JACHJO010000017.1"/>
</dbReference>
<dbReference type="InterPro" id="IPR011990">
    <property type="entry name" value="TPR-like_helical_dom_sf"/>
</dbReference>
<dbReference type="EMBL" id="JACHJO010000017">
    <property type="protein sequence ID" value="MBB6122208.1"/>
    <property type="molecule type" value="Genomic_DNA"/>
</dbReference>
<organism evidence="1 2">
    <name type="scientific">Nocardiopsis algeriensis</name>
    <dbReference type="NCBI Taxonomy" id="1478215"/>
    <lineage>
        <taxon>Bacteria</taxon>
        <taxon>Bacillati</taxon>
        <taxon>Actinomycetota</taxon>
        <taxon>Actinomycetes</taxon>
        <taxon>Streptosporangiales</taxon>
        <taxon>Nocardiopsidaceae</taxon>
        <taxon>Nocardiopsis</taxon>
    </lineage>
</organism>
<dbReference type="GO" id="GO:0003677">
    <property type="term" value="F:DNA binding"/>
    <property type="evidence" value="ECO:0007669"/>
    <property type="project" value="InterPro"/>
</dbReference>
<name>A0A841J114_9ACTN</name>
<dbReference type="Gene3D" id="1.10.260.40">
    <property type="entry name" value="lambda repressor-like DNA-binding domains"/>
    <property type="match status" value="1"/>
</dbReference>
<dbReference type="AlphaFoldDB" id="A0A841J114"/>
<evidence type="ECO:0000313" key="2">
    <source>
        <dbReference type="Proteomes" id="UP000536604"/>
    </source>
</evidence>
<comment type="caution">
    <text evidence="1">The sequence shown here is derived from an EMBL/GenBank/DDBJ whole genome shotgun (WGS) entry which is preliminary data.</text>
</comment>
<dbReference type="Proteomes" id="UP000536604">
    <property type="component" value="Unassembled WGS sequence"/>
</dbReference>
<dbReference type="CDD" id="cd00093">
    <property type="entry name" value="HTH_XRE"/>
    <property type="match status" value="1"/>
</dbReference>
<gene>
    <name evidence="1" type="ORF">FHS13_004197</name>
</gene>
<reference evidence="1 2" key="1">
    <citation type="submission" date="2020-08" db="EMBL/GenBank/DDBJ databases">
        <title>Genomic Encyclopedia of Type Strains, Phase III (KMG-III): the genomes of soil and plant-associated and newly described type strains.</title>
        <authorList>
            <person name="Whitman W."/>
        </authorList>
    </citation>
    <scope>NUCLEOTIDE SEQUENCE [LARGE SCALE GENOMIC DNA]</scope>
    <source>
        <strain evidence="1 2">CECT 8712</strain>
    </source>
</reference>
<accession>A0A841J114</accession>
<evidence type="ECO:0000313" key="1">
    <source>
        <dbReference type="EMBL" id="MBB6122208.1"/>
    </source>
</evidence>
<dbReference type="InterPro" id="IPR010982">
    <property type="entry name" value="Lambda_DNA-bd_dom_sf"/>
</dbReference>
<proteinExistence type="predicted"/>
<sequence>MSTSIAPWARRIKKERELRGWTQRACVERLRYETTRELPEQSTMLDQWKRWEAGRVMPSAEYQRMIASLFGSVSGAFFAAPRSPQEVLEAAAPGSDTPELLARLRRSAVDQATLESLRLTVDRLCSDYPVINAHQLLTEGRAWLARLADLLELRVSLTQHREILSLAGMLALLVGCLEQDIGRSPAAESTRQSALTLGTEAGNTNVVGWAHEMRCWFSLTQGDYRTVLTSAEAGIEAAGNQSVSVQLYAQQAKAWARIGNQQRVEIALDRGRELLEKLPPPMDPSHHFVVDPSKYDFYAMDVLRRSGNDKLADGLADEVLSTSTDWSGRLVAPMRAAEAYVTKGVVAARSGDLEGAISYGRQALDGTRQSVPSLVMVSQELGQVLTEQYKNEQEAQDYIEELRSLAERVA</sequence>
<keyword evidence="2" id="KW-1185">Reference proteome</keyword>
<dbReference type="SUPFAM" id="SSF48452">
    <property type="entry name" value="TPR-like"/>
    <property type="match status" value="1"/>
</dbReference>